<protein>
    <submittedName>
        <fullName evidence="2">Uncharacterized protein</fullName>
    </submittedName>
</protein>
<accession>A0A9P6K5S9</accession>
<feature type="region of interest" description="Disordered" evidence="1">
    <location>
        <begin position="38"/>
        <end position="57"/>
    </location>
</feature>
<proteinExistence type="predicted"/>
<sequence length="86" mass="9585">MGLETMDNKSILLPHNANQSSTDEVLDEQDTAELLENLPGFIPDDDDDVEQDTETGVKNEDVTLFPLPTDISPLLLRPVWLVTLHV</sequence>
<feature type="compositionally biased region" description="Acidic residues" evidence="1">
    <location>
        <begin position="43"/>
        <end position="53"/>
    </location>
</feature>
<dbReference type="AlphaFoldDB" id="A0A9P6K5S9"/>
<comment type="caution">
    <text evidence="2">The sequence shown here is derived from an EMBL/GenBank/DDBJ whole genome shotgun (WGS) entry which is preliminary data.</text>
</comment>
<evidence type="ECO:0000256" key="1">
    <source>
        <dbReference type="SAM" id="MobiDB-lite"/>
    </source>
</evidence>
<reference evidence="2" key="1">
    <citation type="journal article" date="2020" name="Fungal Divers.">
        <title>Resolving the Mortierellaceae phylogeny through synthesis of multi-gene phylogenetics and phylogenomics.</title>
        <authorList>
            <person name="Vandepol N."/>
            <person name="Liber J."/>
            <person name="Desiro A."/>
            <person name="Na H."/>
            <person name="Kennedy M."/>
            <person name="Barry K."/>
            <person name="Grigoriev I.V."/>
            <person name="Miller A.N."/>
            <person name="O'Donnell K."/>
            <person name="Stajich J.E."/>
            <person name="Bonito G."/>
        </authorList>
    </citation>
    <scope>NUCLEOTIDE SEQUENCE</scope>
    <source>
        <strain evidence="2">NRRL 2591</strain>
    </source>
</reference>
<gene>
    <name evidence="2" type="ORF">EC957_008623</name>
</gene>
<feature type="region of interest" description="Disordered" evidence="1">
    <location>
        <begin position="1"/>
        <end position="25"/>
    </location>
</feature>
<evidence type="ECO:0000313" key="2">
    <source>
        <dbReference type="EMBL" id="KAF9547274.1"/>
    </source>
</evidence>
<organism evidence="2 3">
    <name type="scientific">Mortierella hygrophila</name>
    <dbReference type="NCBI Taxonomy" id="979708"/>
    <lineage>
        <taxon>Eukaryota</taxon>
        <taxon>Fungi</taxon>
        <taxon>Fungi incertae sedis</taxon>
        <taxon>Mucoromycota</taxon>
        <taxon>Mortierellomycotina</taxon>
        <taxon>Mortierellomycetes</taxon>
        <taxon>Mortierellales</taxon>
        <taxon>Mortierellaceae</taxon>
        <taxon>Mortierella</taxon>
    </lineage>
</organism>
<keyword evidence="3" id="KW-1185">Reference proteome</keyword>
<evidence type="ECO:0000313" key="3">
    <source>
        <dbReference type="Proteomes" id="UP000723463"/>
    </source>
</evidence>
<name>A0A9P6K5S9_9FUNG</name>
<dbReference type="EMBL" id="JAAAXW010000044">
    <property type="protein sequence ID" value="KAF9547274.1"/>
    <property type="molecule type" value="Genomic_DNA"/>
</dbReference>
<dbReference type="Proteomes" id="UP000723463">
    <property type="component" value="Unassembled WGS sequence"/>
</dbReference>